<proteinExistence type="predicted"/>
<evidence type="ECO:0000313" key="1">
    <source>
        <dbReference type="EMBL" id="KAK1933087.1"/>
    </source>
</evidence>
<gene>
    <name evidence="1" type="ORF">X943_002119</name>
</gene>
<dbReference type="Proteomes" id="UP001195914">
    <property type="component" value="Unassembled WGS sequence"/>
</dbReference>
<keyword evidence="2" id="KW-1185">Reference proteome</keyword>
<comment type="caution">
    <text evidence="1">The sequence shown here is derived from an EMBL/GenBank/DDBJ whole genome shotgun (WGS) entry which is preliminary data.</text>
</comment>
<organism evidence="1 2">
    <name type="scientific">Babesia divergens</name>
    <dbReference type="NCBI Taxonomy" id="32595"/>
    <lineage>
        <taxon>Eukaryota</taxon>
        <taxon>Sar</taxon>
        <taxon>Alveolata</taxon>
        <taxon>Apicomplexa</taxon>
        <taxon>Aconoidasida</taxon>
        <taxon>Piroplasmida</taxon>
        <taxon>Babesiidae</taxon>
        <taxon>Babesia</taxon>
    </lineage>
</organism>
<name>A0AAD9G780_BABDI</name>
<sequence length="118" mass="13701">MAPSRDLFYYTCKACRKQITHKMAISLIVDRNAWKKTVTQESCSIDTPDSDLTPEKSHMYETLRERFQQQLAGPSTVWLLKQREAFLNESIQRVHNILNKGGVACPYCKMKGCWLCNR</sequence>
<protein>
    <submittedName>
        <fullName evidence="1">Uncharacterized protein</fullName>
    </submittedName>
</protein>
<dbReference type="EMBL" id="JAHBMH010000073">
    <property type="protein sequence ID" value="KAK1933087.1"/>
    <property type="molecule type" value="Genomic_DNA"/>
</dbReference>
<dbReference type="AlphaFoldDB" id="A0AAD9G780"/>
<reference evidence="1" key="1">
    <citation type="journal article" date="2014" name="Nucleic Acids Res.">
        <title>The evolutionary dynamics of variant antigen genes in Babesia reveal a history of genomic innovation underlying host-parasite interaction.</title>
        <authorList>
            <person name="Jackson A.P."/>
            <person name="Otto T.D."/>
            <person name="Darby A."/>
            <person name="Ramaprasad A."/>
            <person name="Xia D."/>
            <person name="Echaide I.E."/>
            <person name="Farber M."/>
            <person name="Gahlot S."/>
            <person name="Gamble J."/>
            <person name="Gupta D."/>
            <person name="Gupta Y."/>
            <person name="Jackson L."/>
            <person name="Malandrin L."/>
            <person name="Malas T.B."/>
            <person name="Moussa E."/>
            <person name="Nair M."/>
            <person name="Reid A.J."/>
            <person name="Sanders M."/>
            <person name="Sharma J."/>
            <person name="Tracey A."/>
            <person name="Quail M.A."/>
            <person name="Weir W."/>
            <person name="Wastling J.M."/>
            <person name="Hall N."/>
            <person name="Willadsen P."/>
            <person name="Lingelbach K."/>
            <person name="Shiels B."/>
            <person name="Tait A."/>
            <person name="Berriman M."/>
            <person name="Allred D.R."/>
            <person name="Pain A."/>
        </authorList>
    </citation>
    <scope>NUCLEOTIDE SEQUENCE</scope>
    <source>
        <strain evidence="1">1802A</strain>
    </source>
</reference>
<accession>A0AAD9G780</accession>
<reference evidence="1" key="2">
    <citation type="submission" date="2021-05" db="EMBL/GenBank/DDBJ databases">
        <authorList>
            <person name="Pain A."/>
        </authorList>
    </citation>
    <scope>NUCLEOTIDE SEQUENCE</scope>
    <source>
        <strain evidence="1">1802A</strain>
    </source>
</reference>
<evidence type="ECO:0000313" key="2">
    <source>
        <dbReference type="Proteomes" id="UP001195914"/>
    </source>
</evidence>